<organism evidence="4 5">
    <name type="scientific">Fontibacter flavus</name>
    <dbReference type="NCBI Taxonomy" id="654838"/>
    <lineage>
        <taxon>Bacteria</taxon>
        <taxon>Pseudomonadati</taxon>
        <taxon>Bacteroidota</taxon>
        <taxon>Cytophagia</taxon>
        <taxon>Cytophagales</taxon>
        <taxon>Cyclobacteriaceae</taxon>
        <taxon>Fontibacter</taxon>
    </lineage>
</organism>
<keyword evidence="5" id="KW-1185">Reference proteome</keyword>
<keyword evidence="4" id="KW-0378">Hydrolase</keyword>
<comment type="caution">
    <text evidence="4">The sequence shown here is derived from an EMBL/GenBank/DDBJ whole genome shotgun (WGS) entry which is preliminary data.</text>
</comment>
<dbReference type="InterPro" id="IPR036663">
    <property type="entry name" value="Fumarylacetoacetase_C_sf"/>
</dbReference>
<dbReference type="InterPro" id="IPR051121">
    <property type="entry name" value="FAH"/>
</dbReference>
<dbReference type="Gene3D" id="3.90.850.10">
    <property type="entry name" value="Fumarylacetoacetase-like, C-terminal domain"/>
    <property type="match status" value="1"/>
</dbReference>
<dbReference type="RefSeq" id="WP_382388633.1">
    <property type="nucleotide sequence ID" value="NZ_JBHLWI010000043.1"/>
</dbReference>
<evidence type="ECO:0000313" key="4">
    <source>
        <dbReference type="EMBL" id="MFC0264125.1"/>
    </source>
</evidence>
<evidence type="ECO:0000259" key="3">
    <source>
        <dbReference type="Pfam" id="PF01557"/>
    </source>
</evidence>
<evidence type="ECO:0000256" key="1">
    <source>
        <dbReference type="ARBA" id="ARBA00010211"/>
    </source>
</evidence>
<protein>
    <submittedName>
        <fullName evidence="4">Fumarylacetoacetate hydrolase family protein</fullName>
    </submittedName>
</protein>
<reference evidence="4 5" key="1">
    <citation type="submission" date="2024-09" db="EMBL/GenBank/DDBJ databases">
        <authorList>
            <person name="Sun Q."/>
            <person name="Mori K."/>
        </authorList>
    </citation>
    <scope>NUCLEOTIDE SEQUENCE [LARGE SCALE GENOMIC DNA]</scope>
    <source>
        <strain evidence="4 5">CCM 7650</strain>
    </source>
</reference>
<comment type="similarity">
    <text evidence="1">Belongs to the FAH family.</text>
</comment>
<keyword evidence="2" id="KW-0479">Metal-binding</keyword>
<gene>
    <name evidence="4" type="ORF">ACFFIP_15635</name>
</gene>
<dbReference type="InterPro" id="IPR011234">
    <property type="entry name" value="Fumarylacetoacetase-like_C"/>
</dbReference>
<dbReference type="GO" id="GO:0016787">
    <property type="term" value="F:hydrolase activity"/>
    <property type="evidence" value="ECO:0007669"/>
    <property type="project" value="UniProtKB-KW"/>
</dbReference>
<dbReference type="EMBL" id="JBHLWI010000043">
    <property type="protein sequence ID" value="MFC0264125.1"/>
    <property type="molecule type" value="Genomic_DNA"/>
</dbReference>
<sequence>MKLYKSSKDIIIEHEDKYYLAQTRDWDKLVNQENLFQKLQEELNPWNEINWSPNELNAPIGTQEIWAAGVTYYRSREARMEESKESGAAVFYSKVYEAERPELFFKSTHYRVAKPNGAVNIRKDSKWNVPEPELTLFINNNNQIVAYTIGNDMSSRDIEGENPLYLPQAKCYDHSAAIGPCLWVPEKPIDQDTKIKMSIERAGKTVFEGEISINQMKRSHDELVEYLTREMSFPQGVYLMTGTCLVPDDSFTLHIGDWVHIDIVGIGRLSNSIAQA</sequence>
<evidence type="ECO:0000313" key="5">
    <source>
        <dbReference type="Proteomes" id="UP001589797"/>
    </source>
</evidence>
<dbReference type="Pfam" id="PF01557">
    <property type="entry name" value="FAA_hydrolase"/>
    <property type="match status" value="1"/>
</dbReference>
<dbReference type="PANTHER" id="PTHR42796">
    <property type="entry name" value="FUMARYLACETOACETATE HYDROLASE DOMAIN-CONTAINING PROTEIN 2A-RELATED"/>
    <property type="match status" value="1"/>
</dbReference>
<evidence type="ECO:0000256" key="2">
    <source>
        <dbReference type="ARBA" id="ARBA00022723"/>
    </source>
</evidence>
<dbReference type="Proteomes" id="UP001589797">
    <property type="component" value="Unassembled WGS sequence"/>
</dbReference>
<name>A0ABV6FW63_9BACT</name>
<feature type="domain" description="Fumarylacetoacetase-like C-terminal" evidence="3">
    <location>
        <begin position="100"/>
        <end position="273"/>
    </location>
</feature>
<dbReference type="SUPFAM" id="SSF56529">
    <property type="entry name" value="FAH"/>
    <property type="match status" value="1"/>
</dbReference>
<dbReference type="PANTHER" id="PTHR42796:SF7">
    <property type="entry name" value="2-DEHYDRO-3-DEOXY-D-ARABINONATE DEHYDRATASE"/>
    <property type="match status" value="1"/>
</dbReference>
<proteinExistence type="inferred from homology"/>
<accession>A0ABV6FW63</accession>